<dbReference type="Pfam" id="PF09722">
    <property type="entry name" value="Xre_MbcA_ParS_C"/>
    <property type="match status" value="1"/>
</dbReference>
<evidence type="ECO:0000313" key="3">
    <source>
        <dbReference type="EMBL" id="AYB54856.1"/>
    </source>
</evidence>
<dbReference type="EMBL" id="CP026092">
    <property type="protein sequence ID" value="AYB54856.1"/>
    <property type="molecule type" value="Genomic_DNA"/>
</dbReference>
<protein>
    <submittedName>
        <fullName evidence="3">6-hydroxy-3-succinoylpyridine hydroxylase</fullName>
    </submittedName>
</protein>
<accession>A0A809E3X1</accession>
<dbReference type="GO" id="GO:0004540">
    <property type="term" value="F:RNA nuclease activity"/>
    <property type="evidence" value="ECO:0007669"/>
    <property type="project" value="InterPro"/>
</dbReference>
<sequence>MQEGARQPRSLRTRVYVDGYNFYYGCLKGTHHKWPDLYKLFQEHVLPSALIERDGQYVRSELLTEAVQFFTATIIERAAKAHDSVSSQARYHTALRKRHDGRIRIVEGYYSVTKARAPHIDAAKPDAWPRDCERVPIWRLEEKQTDVNLALHAYHDAMTAQVDHVVIASNDTDLVPALRMIREHTSVTVGLVIPTRDSERRPNEDLAKYAHWVRRHLTDAELAAAQLPRVVLGGKTPTVKPDSWYPHPGLFQEALRLATEVSGSRSKAFQWFGAPCEQLDGQLPLNLLESEAGAQRVLAYMRDWIVRQG</sequence>
<feature type="domain" description="NYN" evidence="1">
    <location>
        <begin position="140"/>
        <end position="194"/>
    </location>
</feature>
<feature type="domain" description="Antitoxin Xre/MbcA/ParS-like toxin-binding" evidence="2">
    <location>
        <begin position="258"/>
        <end position="300"/>
    </location>
</feature>
<evidence type="ECO:0000259" key="1">
    <source>
        <dbReference type="Pfam" id="PF01936"/>
    </source>
</evidence>
<dbReference type="Gene3D" id="3.40.50.1010">
    <property type="entry name" value="5'-nuclease"/>
    <property type="match status" value="1"/>
</dbReference>
<dbReference type="InterPro" id="IPR024467">
    <property type="entry name" value="Xre/MbcA/ParS-like_toxin-bd"/>
</dbReference>
<proteinExistence type="predicted"/>
<dbReference type="InterPro" id="IPR021139">
    <property type="entry name" value="NYN"/>
</dbReference>
<organism evidence="3">
    <name type="scientific">Ralstonia solanacearum</name>
    <name type="common">Pseudomonas solanacearum</name>
    <dbReference type="NCBI Taxonomy" id="305"/>
    <lineage>
        <taxon>Bacteria</taxon>
        <taxon>Pseudomonadati</taxon>
        <taxon>Pseudomonadota</taxon>
        <taxon>Betaproteobacteria</taxon>
        <taxon>Burkholderiales</taxon>
        <taxon>Burkholderiaceae</taxon>
        <taxon>Ralstonia</taxon>
        <taxon>Ralstonia solanacearum species complex</taxon>
    </lineage>
</organism>
<dbReference type="AlphaFoldDB" id="A0A809E3X1"/>
<evidence type="ECO:0000259" key="2">
    <source>
        <dbReference type="Pfam" id="PF09722"/>
    </source>
</evidence>
<name>A0A809E3X1_RALSL</name>
<gene>
    <name evidence="3" type="ORF">C2L97_01650</name>
</gene>
<reference evidence="3" key="1">
    <citation type="submission" date="2018-01" db="EMBL/GenBank/DDBJ databases">
        <title>Complete Genome Sequence of three strains from Ralstonia solanacearum ecotype Moko sequevar IIA-53 from Brazil.</title>
        <authorList>
            <person name="Silva J.R."/>
            <person name="Albuquerque G.M.R."/>
            <person name="Pais A.K.L."/>
            <person name="Silva A.M.F."/>
            <person name="Boiteux M.E.N.F."/>
            <person name="Souza E.B."/>
            <person name="Mariano R.L.R."/>
        </authorList>
    </citation>
    <scope>NUCLEOTIDE SEQUENCE [LARGE SCALE GENOMIC DNA]</scope>
    <source>
        <strain evidence="3">SFC</strain>
    </source>
</reference>
<dbReference type="CDD" id="cd18722">
    <property type="entry name" value="PIN_NicB-like"/>
    <property type="match status" value="1"/>
</dbReference>
<dbReference type="Pfam" id="PF01936">
    <property type="entry name" value="NYN"/>
    <property type="match status" value="1"/>
</dbReference>